<sequence length="410" mass="45635">MAEQRAADAYVQFWQLQCSSLSTRSIYRYSTPALLPMTLSHSLHPPPKDQQQDYFQHFASDQPASGLSTPNHFVNEFGATLLNNMAMGMGTPPDYNTALSSVEIQALKTFNHQPAPAIKPAFERLQKDTAAPQNAQTIDPRSFSRPQAPLSAYAFAPPMPLQRWDPPSPERNCSVISANDQGPTPPESAASCNPSPTLPVKLIDASQDHATHIPVRKMPVAKTKAKLKRNPLNSLRTRKRKADDMQNEPSPKLTSEEAQKREQLRSKNCAAAAKCRENKKRQHQQLVERSRLLEEENARLREDYTKVKQANINLKTIIIDHCARCSDRALHQLLSTWASEISIPEMRAPLERHARSSSSTSTSASMLGSPHSFSSTTLTPRSATFPSEIPGNRRATICISDLSRKENILD</sequence>
<evidence type="ECO:0000256" key="3">
    <source>
        <dbReference type="ARBA" id="ARBA00023163"/>
    </source>
</evidence>
<dbReference type="InterPro" id="IPR046347">
    <property type="entry name" value="bZIP_sf"/>
</dbReference>
<feature type="compositionally biased region" description="Low complexity" evidence="5">
    <location>
        <begin position="356"/>
        <end position="365"/>
    </location>
</feature>
<dbReference type="GO" id="GO:0000981">
    <property type="term" value="F:DNA-binding transcription factor activity, RNA polymerase II-specific"/>
    <property type="evidence" value="ECO:0007669"/>
    <property type="project" value="TreeGrafter"/>
</dbReference>
<feature type="region of interest" description="Disordered" evidence="5">
    <location>
        <begin position="221"/>
        <end position="265"/>
    </location>
</feature>
<keyword evidence="4" id="KW-0175">Coiled coil</keyword>
<dbReference type="SUPFAM" id="SSF57959">
    <property type="entry name" value="Leucine zipper domain"/>
    <property type="match status" value="1"/>
</dbReference>
<feature type="compositionally biased region" description="Polar residues" evidence="5">
    <location>
        <begin position="371"/>
        <end position="385"/>
    </location>
</feature>
<feature type="compositionally biased region" description="Basic and acidic residues" evidence="5">
    <location>
        <begin position="254"/>
        <end position="265"/>
    </location>
</feature>
<comment type="caution">
    <text evidence="7">The sequence shown here is derived from an EMBL/GenBank/DDBJ whole genome shotgun (WGS) entry which is preliminary data.</text>
</comment>
<feature type="coiled-coil region" evidence="4">
    <location>
        <begin position="276"/>
        <end position="310"/>
    </location>
</feature>
<dbReference type="InterPro" id="IPR000837">
    <property type="entry name" value="AP-1"/>
</dbReference>
<keyword evidence="3" id="KW-0804">Transcription</keyword>
<dbReference type="EMBL" id="LXFE01003700">
    <property type="protein sequence ID" value="OLL22225.1"/>
    <property type="molecule type" value="Genomic_DNA"/>
</dbReference>
<keyword evidence="1" id="KW-0805">Transcription regulation</keyword>
<keyword evidence="8" id="KW-1185">Reference proteome</keyword>
<name>A0A1U7LHU6_NEOID</name>
<dbReference type="Proteomes" id="UP000186594">
    <property type="component" value="Unassembled WGS sequence"/>
</dbReference>
<dbReference type="SMART" id="SM00338">
    <property type="entry name" value="BRLZ"/>
    <property type="match status" value="1"/>
</dbReference>
<evidence type="ECO:0000313" key="7">
    <source>
        <dbReference type="EMBL" id="OLL22225.1"/>
    </source>
</evidence>
<feature type="region of interest" description="Disordered" evidence="5">
    <location>
        <begin position="351"/>
        <end position="389"/>
    </location>
</feature>
<organism evidence="7 8">
    <name type="scientific">Neolecta irregularis (strain DAH-3)</name>
    <dbReference type="NCBI Taxonomy" id="1198029"/>
    <lineage>
        <taxon>Eukaryota</taxon>
        <taxon>Fungi</taxon>
        <taxon>Dikarya</taxon>
        <taxon>Ascomycota</taxon>
        <taxon>Taphrinomycotina</taxon>
        <taxon>Neolectales</taxon>
        <taxon>Neolectaceae</taxon>
        <taxon>Neolecta</taxon>
    </lineage>
</organism>
<feature type="region of interest" description="Disordered" evidence="5">
    <location>
        <begin position="157"/>
        <end position="198"/>
    </location>
</feature>
<proteinExistence type="predicted"/>
<dbReference type="PROSITE" id="PS50217">
    <property type="entry name" value="BZIP"/>
    <property type="match status" value="1"/>
</dbReference>
<evidence type="ECO:0000256" key="2">
    <source>
        <dbReference type="ARBA" id="ARBA00023125"/>
    </source>
</evidence>
<feature type="domain" description="BZIP" evidence="6">
    <location>
        <begin position="258"/>
        <end position="321"/>
    </location>
</feature>
<dbReference type="Gene3D" id="1.20.5.170">
    <property type="match status" value="1"/>
</dbReference>
<evidence type="ECO:0000256" key="5">
    <source>
        <dbReference type="SAM" id="MobiDB-lite"/>
    </source>
</evidence>
<dbReference type="PANTHER" id="PTHR23351:SF24">
    <property type="entry name" value="ACTIVATING TRANSCRIPTION FACTOR 3-RELATED"/>
    <property type="match status" value="1"/>
</dbReference>
<dbReference type="AlphaFoldDB" id="A0A1U7LHU6"/>
<dbReference type="GO" id="GO:0000978">
    <property type="term" value="F:RNA polymerase II cis-regulatory region sequence-specific DNA binding"/>
    <property type="evidence" value="ECO:0007669"/>
    <property type="project" value="TreeGrafter"/>
</dbReference>
<protein>
    <submittedName>
        <fullName evidence="7">Transcription factor kayak</fullName>
    </submittedName>
</protein>
<keyword evidence="2" id="KW-0238">DNA-binding</keyword>
<evidence type="ECO:0000313" key="8">
    <source>
        <dbReference type="Proteomes" id="UP000186594"/>
    </source>
</evidence>
<dbReference type="GO" id="GO:0005634">
    <property type="term" value="C:nucleus"/>
    <property type="evidence" value="ECO:0007669"/>
    <property type="project" value="TreeGrafter"/>
</dbReference>
<evidence type="ECO:0000256" key="1">
    <source>
        <dbReference type="ARBA" id="ARBA00023015"/>
    </source>
</evidence>
<evidence type="ECO:0000256" key="4">
    <source>
        <dbReference type="SAM" id="Coils"/>
    </source>
</evidence>
<dbReference type="CDD" id="cd14687">
    <property type="entry name" value="bZIP_ATF2"/>
    <property type="match status" value="1"/>
</dbReference>
<accession>A0A1U7LHU6</accession>
<gene>
    <name evidence="7" type="ORF">NEOLI_003925</name>
</gene>
<reference evidence="7 8" key="1">
    <citation type="submission" date="2016-04" db="EMBL/GenBank/DDBJ databases">
        <title>Evolutionary innovation and constraint leading to complex multicellularity in the Ascomycota.</title>
        <authorList>
            <person name="Cisse O."/>
            <person name="Nguyen A."/>
            <person name="Hewitt D.A."/>
            <person name="Jedd G."/>
            <person name="Stajich J.E."/>
        </authorList>
    </citation>
    <scope>NUCLEOTIDE SEQUENCE [LARGE SCALE GENOMIC DNA]</scope>
    <source>
        <strain evidence="7 8">DAH-3</strain>
    </source>
</reference>
<dbReference type="InterPro" id="IPR004827">
    <property type="entry name" value="bZIP"/>
</dbReference>
<evidence type="ECO:0000259" key="6">
    <source>
        <dbReference type="PROSITE" id="PS50217"/>
    </source>
</evidence>
<dbReference type="PANTHER" id="PTHR23351">
    <property type="entry name" value="FOS TRANSCRIPTION FACTOR-RELATED"/>
    <property type="match status" value="1"/>
</dbReference>